<dbReference type="Proteomes" id="UP000190105">
    <property type="component" value="Unassembled WGS sequence"/>
</dbReference>
<protein>
    <recommendedName>
        <fullName evidence="3">Cupin domain-containing protein</fullName>
    </recommendedName>
</protein>
<dbReference type="AlphaFoldDB" id="A0A1T4WII4"/>
<keyword evidence="2" id="KW-1185">Reference proteome</keyword>
<evidence type="ECO:0000313" key="1">
    <source>
        <dbReference type="EMBL" id="SKA76461.1"/>
    </source>
</evidence>
<dbReference type="InterPro" id="IPR011051">
    <property type="entry name" value="RmlC_Cupin_sf"/>
</dbReference>
<dbReference type="SUPFAM" id="SSF51182">
    <property type="entry name" value="RmlC-like cupins"/>
    <property type="match status" value="1"/>
</dbReference>
<dbReference type="EMBL" id="FUYH01000001">
    <property type="protein sequence ID" value="SKA76461.1"/>
    <property type="molecule type" value="Genomic_DNA"/>
</dbReference>
<accession>A0A1T4WII4</accession>
<gene>
    <name evidence="1" type="ORF">SAMN05443428_101197</name>
</gene>
<proteinExistence type="predicted"/>
<evidence type="ECO:0000313" key="2">
    <source>
        <dbReference type="Proteomes" id="UP000190105"/>
    </source>
</evidence>
<evidence type="ECO:0008006" key="3">
    <source>
        <dbReference type="Google" id="ProtNLM"/>
    </source>
</evidence>
<name>A0A1T4WII4_9CLOT</name>
<dbReference type="STRING" id="1147123.SAMN05443428_101197"/>
<dbReference type="OrthoDB" id="9798066at2"/>
<organism evidence="1 2">
    <name type="scientific">Caloramator quimbayensis</name>
    <dbReference type="NCBI Taxonomy" id="1147123"/>
    <lineage>
        <taxon>Bacteria</taxon>
        <taxon>Bacillati</taxon>
        <taxon>Bacillota</taxon>
        <taxon>Clostridia</taxon>
        <taxon>Eubacteriales</taxon>
        <taxon>Clostridiaceae</taxon>
        <taxon>Caloramator</taxon>
    </lineage>
</organism>
<dbReference type="Gene3D" id="2.60.120.10">
    <property type="entry name" value="Jelly Rolls"/>
    <property type="match status" value="1"/>
</dbReference>
<sequence>MVEIVNIEGEGFKPLIDFNSWRVAQNTYCNEINDIENVKTFGRHLETDEVFVLLEGQAALFTAGFEEKMGEINVTVLEKNKLYNIKQNQWHALILNNNSKVLIIENRDTNEKNSNIYHITEDDRKKMKELLIC</sequence>
<dbReference type="InterPro" id="IPR014710">
    <property type="entry name" value="RmlC-like_jellyroll"/>
</dbReference>
<reference evidence="2" key="1">
    <citation type="submission" date="2017-02" db="EMBL/GenBank/DDBJ databases">
        <authorList>
            <person name="Varghese N."/>
            <person name="Submissions S."/>
        </authorList>
    </citation>
    <scope>NUCLEOTIDE SEQUENCE [LARGE SCALE GENOMIC DNA]</scope>
    <source>
        <strain evidence="2">USBA 833</strain>
    </source>
</reference>
<dbReference type="RefSeq" id="WP_078695230.1">
    <property type="nucleotide sequence ID" value="NZ_FUYH01000001.1"/>
</dbReference>